<dbReference type="Proteomes" id="UP001138894">
    <property type="component" value="Unassembled WGS sequence"/>
</dbReference>
<feature type="transmembrane region" description="Helical" evidence="1">
    <location>
        <begin position="44"/>
        <end position="65"/>
    </location>
</feature>
<evidence type="ECO:0000313" key="2">
    <source>
        <dbReference type="EMBL" id="MBV7270511.1"/>
    </source>
</evidence>
<keyword evidence="1" id="KW-1133">Transmembrane helix</keyword>
<dbReference type="RefSeq" id="WP_218547684.1">
    <property type="nucleotide sequence ID" value="NZ_JAGSPD010000016.1"/>
</dbReference>
<name>A0A9X1FAX7_9FLAO</name>
<evidence type="ECO:0000256" key="1">
    <source>
        <dbReference type="SAM" id="Phobius"/>
    </source>
</evidence>
<comment type="caution">
    <text evidence="2">The sequence shown here is derived from an EMBL/GenBank/DDBJ whole genome shotgun (WGS) entry which is preliminary data.</text>
</comment>
<dbReference type="AlphaFoldDB" id="A0A9X1FAX7"/>
<sequence length="254" mass="28998">MEPNNIEEFVKISLKESEITPSAEAREHLIAVLNGKPKKKKTPWLYYGIAASIVLFFSLLGVRLLSNNLDVEQPAQITIENRKSDIKPNDVLVDQEIKKQEDSHEFKVSPSSNKHVFTHKNAKNIAQINSEIYKDSSKPIRKANELVLKLPLNLVDSSRVVAKSEIRTDTTEKEPLKHFSYITAKELMATVVNDSTTKFFEPNTKTPATYLNSNQLLVEMERQLFDEANKSIFKRTARQLKKIKTSVANRNFKN</sequence>
<accession>A0A9X1FAX7</accession>
<gene>
    <name evidence="2" type="ORF">KCG49_15085</name>
</gene>
<reference evidence="2" key="1">
    <citation type="submission" date="2021-04" db="EMBL/GenBank/DDBJ databases">
        <authorList>
            <person name="Pira H."/>
            <person name="Risdian C."/>
            <person name="Wink J."/>
        </authorList>
    </citation>
    <scope>NUCLEOTIDE SEQUENCE</scope>
    <source>
        <strain evidence="2">WHY3</strain>
    </source>
</reference>
<keyword evidence="3" id="KW-1185">Reference proteome</keyword>
<keyword evidence="1" id="KW-0472">Membrane</keyword>
<organism evidence="2 3">
    <name type="scientific">Winogradskyella luteola</name>
    <dbReference type="NCBI Taxonomy" id="2828330"/>
    <lineage>
        <taxon>Bacteria</taxon>
        <taxon>Pseudomonadati</taxon>
        <taxon>Bacteroidota</taxon>
        <taxon>Flavobacteriia</taxon>
        <taxon>Flavobacteriales</taxon>
        <taxon>Flavobacteriaceae</taxon>
        <taxon>Winogradskyella</taxon>
    </lineage>
</organism>
<evidence type="ECO:0000313" key="3">
    <source>
        <dbReference type="Proteomes" id="UP001138894"/>
    </source>
</evidence>
<protein>
    <submittedName>
        <fullName evidence="2">Uncharacterized protein</fullName>
    </submittedName>
</protein>
<dbReference type="EMBL" id="JAGSPD010000016">
    <property type="protein sequence ID" value="MBV7270511.1"/>
    <property type="molecule type" value="Genomic_DNA"/>
</dbReference>
<keyword evidence="1" id="KW-0812">Transmembrane</keyword>
<proteinExistence type="predicted"/>